<proteinExistence type="predicted"/>
<reference evidence="1 2" key="1">
    <citation type="submission" date="2019-10" db="EMBL/GenBank/DDBJ databases">
        <authorList>
            <person name="Palmer J.M."/>
        </authorList>
    </citation>
    <scope>NUCLEOTIDE SEQUENCE [LARGE SCALE GENOMIC DNA]</scope>
    <source>
        <strain evidence="1 2">TWF694</strain>
    </source>
</reference>
<gene>
    <name evidence="1" type="ORF">TWF694_001487</name>
</gene>
<sequence>MGVIRIVNETSTPVEVFVSKYNGGDDHWFNLPAGGSDTWTREEGAGGGWEVAAFRDGFDTNRVGRYVRVNSKVVFKGFDEVLVFGL</sequence>
<protein>
    <submittedName>
        <fullName evidence="1">Uncharacterized protein</fullName>
    </submittedName>
</protein>
<comment type="caution">
    <text evidence="1">The sequence shown here is derived from an EMBL/GenBank/DDBJ whole genome shotgun (WGS) entry which is preliminary data.</text>
</comment>
<dbReference type="AlphaFoldDB" id="A0AAV9XRT1"/>
<evidence type="ECO:0000313" key="2">
    <source>
        <dbReference type="Proteomes" id="UP001365542"/>
    </source>
</evidence>
<organism evidence="1 2">
    <name type="scientific">Orbilia ellipsospora</name>
    <dbReference type="NCBI Taxonomy" id="2528407"/>
    <lineage>
        <taxon>Eukaryota</taxon>
        <taxon>Fungi</taxon>
        <taxon>Dikarya</taxon>
        <taxon>Ascomycota</taxon>
        <taxon>Pezizomycotina</taxon>
        <taxon>Orbiliomycetes</taxon>
        <taxon>Orbiliales</taxon>
        <taxon>Orbiliaceae</taxon>
        <taxon>Orbilia</taxon>
    </lineage>
</organism>
<keyword evidence="2" id="KW-1185">Reference proteome</keyword>
<dbReference type="EMBL" id="JAVHJO010000001">
    <property type="protein sequence ID" value="KAK6544805.1"/>
    <property type="molecule type" value="Genomic_DNA"/>
</dbReference>
<accession>A0AAV9XRT1</accession>
<name>A0AAV9XRT1_9PEZI</name>
<evidence type="ECO:0000313" key="1">
    <source>
        <dbReference type="EMBL" id="KAK6544805.1"/>
    </source>
</evidence>
<dbReference type="Proteomes" id="UP001365542">
    <property type="component" value="Unassembled WGS sequence"/>
</dbReference>